<sequence>MVCLVILPSKPFTPFADRGFSPCVLRGQAGAGFEIFYGPSNAVAEEDKEDFWEIIGTKQFCQTAYQDRREKRL</sequence>
<evidence type="ECO:0000313" key="1">
    <source>
        <dbReference type="EMBL" id="POZ50390.1"/>
    </source>
</evidence>
<gene>
    <name evidence="1" type="ORF">AADEFJLK_03803</name>
</gene>
<evidence type="ECO:0000313" key="2">
    <source>
        <dbReference type="Proteomes" id="UP000237423"/>
    </source>
</evidence>
<dbReference type="AlphaFoldDB" id="A0A2S5CHU5"/>
<dbReference type="Proteomes" id="UP000237423">
    <property type="component" value="Unassembled WGS sequence"/>
</dbReference>
<reference evidence="1 2" key="1">
    <citation type="submission" date="2017-11" db="EMBL/GenBank/DDBJ databases">
        <title>Draft Genome Sequence of Methylobacter psychrotolerans Sph1T, an Obligate Methanotroph from Low-Temperature Environments.</title>
        <authorList>
            <person name="Oshkin I.Y."/>
            <person name="Miroshnikov K."/>
            <person name="Belova S.E."/>
            <person name="Korzhenkov A."/>
            <person name="Toshchakov S.V."/>
            <person name="Dedysh S.N."/>
        </authorList>
    </citation>
    <scope>NUCLEOTIDE SEQUENCE [LARGE SCALE GENOMIC DNA]</scope>
    <source>
        <strain evidence="1 2">Sph1</strain>
    </source>
</reference>
<protein>
    <submittedName>
        <fullName evidence="1">Uncharacterized protein</fullName>
    </submittedName>
</protein>
<organism evidence="1 2">
    <name type="scientific">Methylovulum psychrotolerans</name>
    <dbReference type="NCBI Taxonomy" id="1704499"/>
    <lineage>
        <taxon>Bacteria</taxon>
        <taxon>Pseudomonadati</taxon>
        <taxon>Pseudomonadota</taxon>
        <taxon>Gammaproteobacteria</taxon>
        <taxon>Methylococcales</taxon>
        <taxon>Methylococcaceae</taxon>
        <taxon>Methylovulum</taxon>
    </lineage>
</organism>
<name>A0A2S5CHU5_9GAMM</name>
<accession>A0A2S5CHU5</accession>
<comment type="caution">
    <text evidence="1">The sequence shown here is derived from an EMBL/GenBank/DDBJ whole genome shotgun (WGS) entry which is preliminary data.</text>
</comment>
<dbReference type="EMBL" id="PGFZ01000011">
    <property type="protein sequence ID" value="POZ50390.1"/>
    <property type="molecule type" value="Genomic_DNA"/>
</dbReference>
<proteinExistence type="predicted"/>